<name>A0A7K1S8Z8_9BACT</name>
<accession>A0A7K1S8Z8</accession>
<sequence length="340" mass="38653">MLLTICTIRQLPQAFALGDNLSQFATAGKSEPILIGLVDDPNQLPAGFVSPYPLLPIGELLPADQVIALSAMYTPTEFAAACKPLFIAEAFRRYPATDKLIYADPNSYFLGPLTPIWDLLETATILLTPFITRSPTNGSTDKAWPDEKFFQNIGLYSSDFLAFRRSTETTQLLTWWDNRVRERAFINFCEGLCLDQLWLMHVPVMFRGVVIVKNSGWHVALWNLHERTIRSQDTGWLVSGPIGQNEPLLFVNFKGIQNLDEGFFSHQTRVRISDRPEIATLLTAYRQSIVRYQPLSFETISPTYGQQPEPVIVRGWRYATIQSMQTVTRFLDRVYIPVIK</sequence>
<evidence type="ECO:0000313" key="2">
    <source>
        <dbReference type="Proteomes" id="UP000436006"/>
    </source>
</evidence>
<dbReference type="RefSeq" id="WP_317165819.1">
    <property type="nucleotide sequence ID" value="NZ_WPIN01000003.1"/>
</dbReference>
<keyword evidence="2" id="KW-1185">Reference proteome</keyword>
<dbReference type="Proteomes" id="UP000436006">
    <property type="component" value="Unassembled WGS sequence"/>
</dbReference>
<organism evidence="1 2">
    <name type="scientific">Spirosoma arboris</name>
    <dbReference type="NCBI Taxonomy" id="2682092"/>
    <lineage>
        <taxon>Bacteria</taxon>
        <taxon>Pseudomonadati</taxon>
        <taxon>Bacteroidota</taxon>
        <taxon>Cytophagia</taxon>
        <taxon>Cytophagales</taxon>
        <taxon>Cytophagaceae</taxon>
        <taxon>Spirosoma</taxon>
    </lineage>
</organism>
<dbReference type="AlphaFoldDB" id="A0A7K1S8Z8"/>
<proteinExistence type="predicted"/>
<reference evidence="1 2" key="1">
    <citation type="submission" date="2019-12" db="EMBL/GenBank/DDBJ databases">
        <title>Spirosoma sp. HMF4905 genome sequencing and assembly.</title>
        <authorList>
            <person name="Kang H."/>
            <person name="Cha I."/>
            <person name="Kim H."/>
            <person name="Joh K."/>
        </authorList>
    </citation>
    <scope>NUCLEOTIDE SEQUENCE [LARGE SCALE GENOMIC DNA]</scope>
    <source>
        <strain evidence="1 2">HMF4905</strain>
    </source>
</reference>
<dbReference type="EMBL" id="WPIN01000003">
    <property type="protein sequence ID" value="MVM30128.1"/>
    <property type="molecule type" value="Genomic_DNA"/>
</dbReference>
<comment type="caution">
    <text evidence="1">The sequence shown here is derived from an EMBL/GenBank/DDBJ whole genome shotgun (WGS) entry which is preliminary data.</text>
</comment>
<protein>
    <submittedName>
        <fullName evidence="1">Uncharacterized protein</fullName>
    </submittedName>
</protein>
<evidence type="ECO:0000313" key="1">
    <source>
        <dbReference type="EMBL" id="MVM30128.1"/>
    </source>
</evidence>
<gene>
    <name evidence="1" type="ORF">GO755_08790</name>
</gene>